<dbReference type="SMART" id="SM00095">
    <property type="entry name" value="TR_THY"/>
    <property type="match status" value="1"/>
</dbReference>
<dbReference type="InterPro" id="IPR036817">
    <property type="entry name" value="Transthyretin/HIU_hydrolase_sf"/>
</dbReference>
<feature type="domain" description="Transthyretin/hydroxyisourate hydrolase" evidence="2">
    <location>
        <begin position="311"/>
        <end position="428"/>
    </location>
</feature>
<sequence length="428" mass="48517">MAEGQIVLDNDHVYFISKEGDETLEEVGEAANIIEVSRPDPSFFQEGSCFDDLESFETCMKQYMQQTHTVFVTQDSRTSAAHNRKTQPRNPIDEQKFKYAYIRYICKHFGNAKPGSKSMGLRKHKNSFRIGCPAKFTLAYCQNISKYRLSKCNLVHNHPLGPEYNILYPERRQLTDREAERVKDMLREKNKPQFIIDALNLHSKITVKDIRNFRAQMKINPDTKMRIGRSGRLPMPYPDLISHHQASAVTPVEDEVPALEDNSHISVSVVMADEVAGLLIPQENDEEEEEAEAENSVVKTEPSEESAPTSTDDSILSTLVLDVNAGKPAANLQVAVWLNMPQDNSWIQLTIGTTDAQGQCHHLLSPQQVTVGSYKLILDSEAYYAEHGEESFFPHIEIEFRLKDVNQRLHIPVHLSPNGYTTSCVRLS</sequence>
<dbReference type="OMA" id="CHRELIQ"/>
<proteinExistence type="predicted"/>
<feature type="compositionally biased region" description="Acidic residues" evidence="1">
    <location>
        <begin position="283"/>
        <end position="293"/>
    </location>
</feature>
<reference evidence="4" key="3">
    <citation type="submission" date="2015-06" db="UniProtKB">
        <authorList>
            <consortium name="EnsemblMetazoa"/>
        </authorList>
    </citation>
    <scope>IDENTIFICATION</scope>
</reference>
<evidence type="ECO:0000256" key="1">
    <source>
        <dbReference type="SAM" id="MobiDB-lite"/>
    </source>
</evidence>
<gene>
    <name evidence="3" type="ORF">CAPTEDRAFT_223509</name>
</gene>
<dbReference type="SUPFAM" id="SSF49472">
    <property type="entry name" value="Transthyretin (synonym: prealbumin)"/>
    <property type="match status" value="1"/>
</dbReference>
<dbReference type="PANTHER" id="PTHR10395:SF7">
    <property type="entry name" value="5-HYDROXYISOURATE HYDROLASE"/>
    <property type="match status" value="1"/>
</dbReference>
<dbReference type="EMBL" id="KB302363">
    <property type="protein sequence ID" value="ELU04385.1"/>
    <property type="molecule type" value="Genomic_DNA"/>
</dbReference>
<dbReference type="AlphaFoldDB" id="R7UDC6"/>
<dbReference type="Gene3D" id="2.60.40.180">
    <property type="entry name" value="Transthyretin/hydroxyisourate hydrolase domain"/>
    <property type="match status" value="1"/>
</dbReference>
<dbReference type="PANTHER" id="PTHR10395">
    <property type="entry name" value="URICASE AND TRANSTHYRETIN-RELATED"/>
    <property type="match status" value="1"/>
</dbReference>
<reference evidence="5" key="1">
    <citation type="submission" date="2012-12" db="EMBL/GenBank/DDBJ databases">
        <authorList>
            <person name="Hellsten U."/>
            <person name="Grimwood J."/>
            <person name="Chapman J.A."/>
            <person name="Shapiro H."/>
            <person name="Aerts A."/>
            <person name="Otillar R.P."/>
            <person name="Terry A.Y."/>
            <person name="Boore J.L."/>
            <person name="Simakov O."/>
            <person name="Marletaz F."/>
            <person name="Cho S.-J."/>
            <person name="Edsinger-Gonzales E."/>
            <person name="Havlak P."/>
            <person name="Kuo D.-H."/>
            <person name="Larsson T."/>
            <person name="Lv J."/>
            <person name="Arendt D."/>
            <person name="Savage R."/>
            <person name="Osoegawa K."/>
            <person name="de Jong P."/>
            <person name="Lindberg D.R."/>
            <person name="Seaver E.C."/>
            <person name="Weisblat D.A."/>
            <person name="Putnam N.H."/>
            <person name="Grigoriev I.V."/>
            <person name="Rokhsar D.S."/>
        </authorList>
    </citation>
    <scope>NUCLEOTIDE SEQUENCE</scope>
    <source>
        <strain evidence="5">I ESC-2004</strain>
    </source>
</reference>
<dbReference type="InterPro" id="IPR048325">
    <property type="entry name" value="ZSWIM3_N"/>
</dbReference>
<keyword evidence="5" id="KW-1185">Reference proteome</keyword>
<accession>R7UDC6</accession>
<dbReference type="Proteomes" id="UP000014760">
    <property type="component" value="Unassembled WGS sequence"/>
</dbReference>
<protein>
    <recommendedName>
        <fullName evidence="2">Transthyretin/hydroxyisourate hydrolase domain-containing protein</fullName>
    </recommendedName>
</protein>
<reference evidence="3 5" key="2">
    <citation type="journal article" date="2013" name="Nature">
        <title>Insights into bilaterian evolution from three spiralian genomes.</title>
        <authorList>
            <person name="Simakov O."/>
            <person name="Marletaz F."/>
            <person name="Cho S.J."/>
            <person name="Edsinger-Gonzales E."/>
            <person name="Havlak P."/>
            <person name="Hellsten U."/>
            <person name="Kuo D.H."/>
            <person name="Larsson T."/>
            <person name="Lv J."/>
            <person name="Arendt D."/>
            <person name="Savage R."/>
            <person name="Osoegawa K."/>
            <person name="de Jong P."/>
            <person name="Grimwood J."/>
            <person name="Chapman J.A."/>
            <person name="Shapiro H."/>
            <person name="Aerts A."/>
            <person name="Otillar R.P."/>
            <person name="Terry A.Y."/>
            <person name="Boore J.L."/>
            <person name="Grigoriev I.V."/>
            <person name="Lindberg D.R."/>
            <person name="Seaver E.C."/>
            <person name="Weisblat D.A."/>
            <person name="Putnam N.H."/>
            <person name="Rokhsar D.S."/>
        </authorList>
    </citation>
    <scope>NUCLEOTIDE SEQUENCE</scope>
    <source>
        <strain evidence="3 5">I ESC-2004</strain>
    </source>
</reference>
<dbReference type="Pfam" id="PF00576">
    <property type="entry name" value="Transthyretin"/>
    <property type="match status" value="1"/>
</dbReference>
<dbReference type="EMBL" id="AMQN01008176">
    <property type="status" value="NOT_ANNOTATED_CDS"/>
    <property type="molecule type" value="Genomic_DNA"/>
</dbReference>
<feature type="region of interest" description="Disordered" evidence="1">
    <location>
        <begin position="280"/>
        <end position="313"/>
    </location>
</feature>
<dbReference type="InterPro" id="IPR000895">
    <property type="entry name" value="Transthyretin/HIU_hydrolase"/>
</dbReference>
<evidence type="ECO:0000313" key="3">
    <source>
        <dbReference type="EMBL" id="ELU04385.1"/>
    </source>
</evidence>
<dbReference type="OrthoDB" id="10265230at2759"/>
<dbReference type="HOGENOM" id="CLU_641314_0_0_1"/>
<organism evidence="3">
    <name type="scientific">Capitella teleta</name>
    <name type="common">Polychaete worm</name>
    <dbReference type="NCBI Taxonomy" id="283909"/>
    <lineage>
        <taxon>Eukaryota</taxon>
        <taxon>Metazoa</taxon>
        <taxon>Spiralia</taxon>
        <taxon>Lophotrochozoa</taxon>
        <taxon>Annelida</taxon>
        <taxon>Polychaeta</taxon>
        <taxon>Sedentaria</taxon>
        <taxon>Scolecida</taxon>
        <taxon>Capitellidae</taxon>
        <taxon>Capitella</taxon>
    </lineage>
</organism>
<dbReference type="EnsemblMetazoa" id="CapteT223509">
    <property type="protein sequence ID" value="CapteP223509"/>
    <property type="gene ID" value="CapteG223509"/>
</dbReference>
<dbReference type="STRING" id="283909.R7UDC6"/>
<dbReference type="Pfam" id="PF21599">
    <property type="entry name" value="ZSWIM3_N"/>
    <property type="match status" value="1"/>
</dbReference>
<dbReference type="PRINTS" id="PR00189">
    <property type="entry name" value="TRNSTHYRETIN"/>
</dbReference>
<evidence type="ECO:0000313" key="4">
    <source>
        <dbReference type="EnsemblMetazoa" id="CapteP223509"/>
    </source>
</evidence>
<dbReference type="GO" id="GO:0006144">
    <property type="term" value="P:purine nucleobase metabolic process"/>
    <property type="evidence" value="ECO:0007669"/>
    <property type="project" value="TreeGrafter"/>
</dbReference>
<evidence type="ECO:0000313" key="5">
    <source>
        <dbReference type="Proteomes" id="UP000014760"/>
    </source>
</evidence>
<evidence type="ECO:0000259" key="2">
    <source>
        <dbReference type="SMART" id="SM00095"/>
    </source>
</evidence>
<name>R7UDC6_CAPTE</name>
<dbReference type="InterPro" id="IPR023416">
    <property type="entry name" value="Transthyretin/HIU_hydrolase_d"/>
</dbReference>